<evidence type="ECO:0000256" key="1">
    <source>
        <dbReference type="SAM" id="SignalP"/>
    </source>
</evidence>
<keyword evidence="3" id="KW-1185">Reference proteome</keyword>
<gene>
    <name evidence="2" type="ORF">SLS58_001915</name>
</gene>
<accession>A0ABR3U100</accession>
<feature type="chain" id="PRO_5046027834" evidence="1">
    <location>
        <begin position="25"/>
        <end position="193"/>
    </location>
</feature>
<dbReference type="EMBL" id="JAKEKT020000008">
    <property type="protein sequence ID" value="KAL1648737.1"/>
    <property type="molecule type" value="Genomic_DNA"/>
</dbReference>
<name>A0ABR3U100_9PEZI</name>
<keyword evidence="1" id="KW-0732">Signal</keyword>
<dbReference type="Proteomes" id="UP001521184">
    <property type="component" value="Unassembled WGS sequence"/>
</dbReference>
<proteinExistence type="predicted"/>
<evidence type="ECO:0000313" key="2">
    <source>
        <dbReference type="EMBL" id="KAL1648737.1"/>
    </source>
</evidence>
<sequence>MFLATNLLHTTPFLLLLLLPTSSALDPGFHLLNLTHIPISSATTTPNNAVHNGSISFTLAKGDVYSAHYCAHTFVAPMDKQVAGGPFACSDGWPDLLFYWREDGGDDGADTSEDEREGSGDSRVALDIWFGYLDCRPNGGAVSESGSLTLPPPTTTGTVADGSRVWDVVHVPIQTASSTAWFPGQYEEVCPRQ</sequence>
<protein>
    <submittedName>
        <fullName evidence="2">Uncharacterized protein</fullName>
    </submittedName>
</protein>
<comment type="caution">
    <text evidence="2">The sequence shown here is derived from an EMBL/GenBank/DDBJ whole genome shotgun (WGS) entry which is preliminary data.</text>
</comment>
<evidence type="ECO:0000313" key="3">
    <source>
        <dbReference type="Proteomes" id="UP001521184"/>
    </source>
</evidence>
<organism evidence="2 3">
    <name type="scientific">Diplodia intermedia</name>
    <dbReference type="NCBI Taxonomy" id="856260"/>
    <lineage>
        <taxon>Eukaryota</taxon>
        <taxon>Fungi</taxon>
        <taxon>Dikarya</taxon>
        <taxon>Ascomycota</taxon>
        <taxon>Pezizomycotina</taxon>
        <taxon>Dothideomycetes</taxon>
        <taxon>Dothideomycetes incertae sedis</taxon>
        <taxon>Botryosphaeriales</taxon>
        <taxon>Botryosphaeriaceae</taxon>
        <taxon>Diplodia</taxon>
    </lineage>
</organism>
<feature type="signal peptide" evidence="1">
    <location>
        <begin position="1"/>
        <end position="24"/>
    </location>
</feature>
<reference evidence="2 3" key="1">
    <citation type="journal article" date="2023" name="Plant Dis.">
        <title>First Report of Diplodia intermedia Causing Canker and Dieback Diseases on Apple Trees in Canada.</title>
        <authorList>
            <person name="Ellouze W."/>
            <person name="Ilyukhin E."/>
            <person name="Sulman M."/>
            <person name="Ali S."/>
        </authorList>
    </citation>
    <scope>NUCLEOTIDE SEQUENCE [LARGE SCALE GENOMIC DNA]</scope>
    <source>
        <strain evidence="2 3">M45-28</strain>
    </source>
</reference>